<feature type="domain" description="Bacteriophage Mu GpT" evidence="1">
    <location>
        <begin position="239"/>
        <end position="310"/>
    </location>
</feature>
<sequence length="315" mass="35434">MGAEVLSSRAVIGMFYEMLEQNVGSNWIEAVSNLFDSDQAKETYPWIGMVPTLREWIGGRHAKGFIGAELEIENLHFEATIEVLVKELRRDKTGQLRIRLGELADRTNAHWARLLSVLLLNGETQVCYDGQYFFDTDHEEGQSGVQSNKITTKLSELAATLHGTPTRPSVEEFQQAVARSVTQLTSLKDDQGEPINELAREFLVMVPFNLLSVAQSALSVPRGTNINEIVMPDNVVVRVVGNVRLNAWQDKFVTLRTDGRLKAFIRQQETDVAMKAKAEGSEYEFDNDAHQYGVDTWRNAGFGRWQYAVLNQLVA</sequence>
<dbReference type="RefSeq" id="WP_038848261.1">
    <property type="nucleotide sequence ID" value="NZ_ASGY01000146.1"/>
</dbReference>
<evidence type="ECO:0000259" key="1">
    <source>
        <dbReference type="Pfam" id="PF10124"/>
    </source>
</evidence>
<evidence type="ECO:0000313" key="3">
    <source>
        <dbReference type="Proteomes" id="UP000030060"/>
    </source>
</evidence>
<dbReference type="Proteomes" id="UP000030060">
    <property type="component" value="Unassembled WGS sequence"/>
</dbReference>
<organism evidence="2 3">
    <name type="scientific">Pseudomonas fluorescens LMG 5329</name>
    <dbReference type="NCBI Taxonomy" id="1324332"/>
    <lineage>
        <taxon>Bacteria</taxon>
        <taxon>Pseudomonadati</taxon>
        <taxon>Pseudomonadota</taxon>
        <taxon>Gammaproteobacteria</taxon>
        <taxon>Pseudomonadales</taxon>
        <taxon>Pseudomonadaceae</taxon>
        <taxon>Pseudomonas</taxon>
    </lineage>
</organism>
<comment type="caution">
    <text evidence="2">The sequence shown here is derived from an EMBL/GenBank/DDBJ whole genome shotgun (WGS) entry which is preliminary data.</text>
</comment>
<reference evidence="2 3" key="1">
    <citation type="journal article" date="2013" name="Genome Announc.">
        <title>Draft Genome Sequence of Pseudomonas fluorescens LMG 5329, a White Line-Inducing Principle-Producing Bioindicator for the Mushroom Pathogen Pseudomonas tolaasii.</title>
        <authorList>
            <person name="Ghequire M.G."/>
            <person name="Rokni-Zadeh H."/>
            <person name="Zarrineh P."/>
            <person name="De Mot R."/>
        </authorList>
    </citation>
    <scope>NUCLEOTIDE SEQUENCE [LARGE SCALE GENOMIC DNA]</scope>
    <source>
        <strain evidence="2 3">LMG 5329</strain>
    </source>
</reference>
<dbReference type="AlphaFoldDB" id="A0A0A1YZ07"/>
<dbReference type="InterPro" id="IPR018774">
    <property type="entry name" value="Phage_Mu_GpT"/>
</dbReference>
<dbReference type="OrthoDB" id="9804833at2"/>
<protein>
    <recommendedName>
        <fullName evidence="1">Bacteriophage Mu GpT domain-containing protein</fullName>
    </recommendedName>
</protein>
<name>A0A0A1YZ07_PSEFL</name>
<evidence type="ECO:0000313" key="2">
    <source>
        <dbReference type="EMBL" id="KGE66209.1"/>
    </source>
</evidence>
<proteinExistence type="predicted"/>
<dbReference type="EMBL" id="ASGY01000146">
    <property type="protein sequence ID" value="KGE66209.1"/>
    <property type="molecule type" value="Genomic_DNA"/>
</dbReference>
<dbReference type="Pfam" id="PF10124">
    <property type="entry name" value="Mu-like_gpT"/>
    <property type="match status" value="2"/>
</dbReference>
<feature type="domain" description="Bacteriophage Mu GpT" evidence="1">
    <location>
        <begin position="23"/>
        <end position="150"/>
    </location>
</feature>
<gene>
    <name evidence="2" type="ORF">K814_0120045</name>
</gene>
<accession>A0A0A1YZ07</accession>